<gene>
    <name evidence="1" type="ORF">COU11_01880</name>
</gene>
<sequence>MKLIFLYGPPAVGKLTVAQELEKLTGFKIFHNHLTIDLVKSIFSRASAEREKFINKYRLELIEAAAKTDVNLIFTMVYAKEADDPFVKKIINRVKKHGGEVCFVQLLCEEGELKKRIKNASRKKFSKMKKIASLKDVMEKHDLVSGMPFENNFIVNNTKLSPRKTAIAIVNYFKIK</sequence>
<name>A0A2H0UNA6_9BACT</name>
<evidence type="ECO:0008006" key="3">
    <source>
        <dbReference type="Google" id="ProtNLM"/>
    </source>
</evidence>
<evidence type="ECO:0000313" key="1">
    <source>
        <dbReference type="EMBL" id="PIR87146.1"/>
    </source>
</evidence>
<protein>
    <recommendedName>
        <fullName evidence="3">Shikimate kinase</fullName>
    </recommendedName>
</protein>
<dbReference type="InterPro" id="IPR027417">
    <property type="entry name" value="P-loop_NTPase"/>
</dbReference>
<proteinExistence type="predicted"/>
<dbReference type="EMBL" id="PFBD01000018">
    <property type="protein sequence ID" value="PIR87146.1"/>
    <property type="molecule type" value="Genomic_DNA"/>
</dbReference>
<dbReference type="Proteomes" id="UP000229526">
    <property type="component" value="Unassembled WGS sequence"/>
</dbReference>
<organism evidence="1 2">
    <name type="scientific">Candidatus Harrisonbacteria bacterium CG10_big_fil_rev_8_21_14_0_10_49_15</name>
    <dbReference type="NCBI Taxonomy" id="1974587"/>
    <lineage>
        <taxon>Bacteria</taxon>
        <taxon>Candidatus Harrisoniibacteriota</taxon>
    </lineage>
</organism>
<comment type="caution">
    <text evidence="1">The sequence shown here is derived from an EMBL/GenBank/DDBJ whole genome shotgun (WGS) entry which is preliminary data.</text>
</comment>
<accession>A0A2H0UNA6</accession>
<dbReference type="AlphaFoldDB" id="A0A2H0UNA6"/>
<dbReference type="Gene3D" id="3.40.50.300">
    <property type="entry name" value="P-loop containing nucleotide triphosphate hydrolases"/>
    <property type="match status" value="1"/>
</dbReference>
<dbReference type="SUPFAM" id="SSF52540">
    <property type="entry name" value="P-loop containing nucleoside triphosphate hydrolases"/>
    <property type="match status" value="1"/>
</dbReference>
<reference evidence="2" key="1">
    <citation type="submission" date="2017-09" db="EMBL/GenBank/DDBJ databases">
        <title>Depth-based differentiation of microbial function through sediment-hosted aquifers and enrichment of novel symbionts in the deep terrestrial subsurface.</title>
        <authorList>
            <person name="Probst A.J."/>
            <person name="Ladd B."/>
            <person name="Jarett J.K."/>
            <person name="Geller-Mcgrath D.E."/>
            <person name="Sieber C.M.K."/>
            <person name="Emerson J.B."/>
            <person name="Anantharaman K."/>
            <person name="Thomas B.C."/>
            <person name="Malmstrom R."/>
            <person name="Stieglmeier M."/>
            <person name="Klingl A."/>
            <person name="Woyke T."/>
            <person name="Ryan C.M."/>
            <person name="Banfield J.F."/>
        </authorList>
    </citation>
    <scope>NUCLEOTIDE SEQUENCE [LARGE SCALE GENOMIC DNA]</scope>
</reference>
<evidence type="ECO:0000313" key="2">
    <source>
        <dbReference type="Proteomes" id="UP000229526"/>
    </source>
</evidence>